<keyword evidence="2" id="KW-1133">Transmembrane helix</keyword>
<evidence type="ECO:0000256" key="2">
    <source>
        <dbReference type="SAM" id="Phobius"/>
    </source>
</evidence>
<evidence type="ECO:0000313" key="5">
    <source>
        <dbReference type="EMBL" id="MFC7139562.1"/>
    </source>
</evidence>
<reference evidence="5 6" key="1">
    <citation type="journal article" date="2019" name="Int. J. Syst. Evol. Microbiol.">
        <title>The Global Catalogue of Microorganisms (GCM) 10K type strain sequencing project: providing services to taxonomists for standard genome sequencing and annotation.</title>
        <authorList>
            <consortium name="The Broad Institute Genomics Platform"/>
            <consortium name="The Broad Institute Genome Sequencing Center for Infectious Disease"/>
            <person name="Wu L."/>
            <person name="Ma J."/>
        </authorList>
    </citation>
    <scope>NUCLEOTIDE SEQUENCE [LARGE SCALE GENOMIC DNA]</scope>
    <source>
        <strain evidence="5 6">XZYJT29</strain>
    </source>
</reference>
<name>A0ABD5Y273_9EURY</name>
<dbReference type="PANTHER" id="PTHR19372">
    <property type="entry name" value="SULFITE REDUCTASE"/>
    <property type="match status" value="1"/>
</dbReference>
<protein>
    <submittedName>
        <fullName evidence="5">Molybdopterin-dependent oxidoreductase</fullName>
    </submittedName>
</protein>
<feature type="domain" description="Oxidoreductase molybdopterin-binding" evidence="3">
    <location>
        <begin position="255"/>
        <end position="400"/>
    </location>
</feature>
<gene>
    <name evidence="5" type="ORF">ACFQMA_06880</name>
</gene>
<dbReference type="InterPro" id="IPR005066">
    <property type="entry name" value="MoCF_OxRdtse_dimer"/>
</dbReference>
<dbReference type="SUPFAM" id="SSF56524">
    <property type="entry name" value="Oxidoreductase molybdopterin-binding domain"/>
    <property type="match status" value="1"/>
</dbReference>
<dbReference type="PANTHER" id="PTHR19372:SF7">
    <property type="entry name" value="SULFITE OXIDASE, MITOCHONDRIAL"/>
    <property type="match status" value="1"/>
</dbReference>
<feature type="domain" description="Moybdenum cofactor oxidoreductase dimerisation" evidence="4">
    <location>
        <begin position="423"/>
        <end position="514"/>
    </location>
</feature>
<feature type="transmembrane region" description="Helical" evidence="2">
    <location>
        <begin position="51"/>
        <end position="70"/>
    </location>
</feature>
<feature type="transmembrane region" description="Helical" evidence="2">
    <location>
        <begin position="105"/>
        <end position="122"/>
    </location>
</feature>
<dbReference type="Pfam" id="PF00174">
    <property type="entry name" value="Oxidored_molyb"/>
    <property type="match status" value="1"/>
</dbReference>
<dbReference type="EMBL" id="JBHTAS010000001">
    <property type="protein sequence ID" value="MFC7139562.1"/>
    <property type="molecule type" value="Genomic_DNA"/>
</dbReference>
<dbReference type="RefSeq" id="WP_274325147.1">
    <property type="nucleotide sequence ID" value="NZ_CP118158.1"/>
</dbReference>
<evidence type="ECO:0000259" key="4">
    <source>
        <dbReference type="Pfam" id="PF03404"/>
    </source>
</evidence>
<sequence>MTEYTPLSDRYPPGFGTVAVALAAGVAGLLGSFGAAGFAPGFVLAPVESTLSQVMPGAVITVAITVLGDLGQKLNVAFAGALVAGLYALLVGLTIGIGRRLDQRLVPIVGGPAVVWAATAALTLRPGLSLGAAVGAGVVLWLTDLSRSGERFVGRRDPGGRRRVVTAVGAAAAASAVGYSLGRRNRSTASAGGDGGEGAQSGSAGDPAIYGNVETPTFDVDDQLAAADERTYDFGEMDPLVSEEFFNVSYSSVSPTPDAAEWSLSVTGEVGQELSYSYADLRDREFEHRFVTLRCVGEPLNGHKMDNALWSGVPIAPLIEDAEPDSGCDCVMLRAADDYYEEFPLEALETGMLALGMNGGPIPRGHGAPVRALVPGHWGEINVKWITEIEFLDRERDGYWEQKGWHGTGPVNTVAKLHATTRTDDGRILVGGHAYAGTRGIERVEVSVDGGETWADAALTEPLPGATGAVEDPPEAAVDAWRQWKYAYDPPEGSHEVVVRATDGTGELQPEEETNAFPSGPTGWVSKSIDPASVQ</sequence>
<proteinExistence type="predicted"/>
<evidence type="ECO:0000313" key="6">
    <source>
        <dbReference type="Proteomes" id="UP001596432"/>
    </source>
</evidence>
<keyword evidence="2" id="KW-0812">Transmembrane</keyword>
<dbReference type="GeneID" id="78819820"/>
<feature type="region of interest" description="Disordered" evidence="1">
    <location>
        <begin position="502"/>
        <end position="535"/>
    </location>
</feature>
<feature type="transmembrane region" description="Helical" evidence="2">
    <location>
        <begin position="20"/>
        <end position="44"/>
    </location>
</feature>
<dbReference type="AlphaFoldDB" id="A0ABD5Y273"/>
<feature type="transmembrane region" description="Helical" evidence="2">
    <location>
        <begin position="76"/>
        <end position="98"/>
    </location>
</feature>
<comment type="caution">
    <text evidence="5">The sequence shown here is derived from an EMBL/GenBank/DDBJ whole genome shotgun (WGS) entry which is preliminary data.</text>
</comment>
<evidence type="ECO:0000259" key="3">
    <source>
        <dbReference type="Pfam" id="PF00174"/>
    </source>
</evidence>
<dbReference type="InterPro" id="IPR014756">
    <property type="entry name" value="Ig_E-set"/>
</dbReference>
<dbReference type="Pfam" id="PF03404">
    <property type="entry name" value="Mo-co_dimer"/>
    <property type="match status" value="1"/>
</dbReference>
<accession>A0ABD5Y273</accession>
<dbReference type="SUPFAM" id="SSF81296">
    <property type="entry name" value="E set domains"/>
    <property type="match status" value="1"/>
</dbReference>
<feature type="region of interest" description="Disordered" evidence="1">
    <location>
        <begin position="186"/>
        <end position="212"/>
    </location>
</feature>
<keyword evidence="6" id="KW-1185">Reference proteome</keyword>
<dbReference type="Gene3D" id="3.90.420.10">
    <property type="entry name" value="Oxidoreductase, molybdopterin-binding domain"/>
    <property type="match status" value="1"/>
</dbReference>
<keyword evidence="2" id="KW-0472">Membrane</keyword>
<organism evidence="5 6">
    <name type="scientific">Halosimplex aquaticum</name>
    <dbReference type="NCBI Taxonomy" id="3026162"/>
    <lineage>
        <taxon>Archaea</taxon>
        <taxon>Methanobacteriati</taxon>
        <taxon>Methanobacteriota</taxon>
        <taxon>Stenosarchaea group</taxon>
        <taxon>Halobacteria</taxon>
        <taxon>Halobacteriales</taxon>
        <taxon>Haloarculaceae</taxon>
        <taxon>Halosimplex</taxon>
    </lineage>
</organism>
<dbReference type="Proteomes" id="UP001596432">
    <property type="component" value="Unassembled WGS sequence"/>
</dbReference>
<dbReference type="Gene3D" id="2.60.40.650">
    <property type="match status" value="1"/>
</dbReference>
<evidence type="ECO:0000256" key="1">
    <source>
        <dbReference type="SAM" id="MobiDB-lite"/>
    </source>
</evidence>
<dbReference type="InterPro" id="IPR036374">
    <property type="entry name" value="OxRdtase_Mopterin-bd_sf"/>
</dbReference>
<dbReference type="InterPro" id="IPR000572">
    <property type="entry name" value="OxRdtase_Mopterin-bd_dom"/>
</dbReference>